<feature type="domain" description="GST C-terminal" evidence="1">
    <location>
        <begin position="33"/>
        <end position="173"/>
    </location>
</feature>
<name>A0A922CZJ0_MANSE</name>
<dbReference type="PANTHER" id="PTHR44490">
    <property type="entry name" value="EUKARYOTIC TRANSLATION ELONGATION FACTOR 1 EPSILON-1"/>
    <property type="match status" value="1"/>
</dbReference>
<dbReference type="Pfam" id="PF21972">
    <property type="entry name" value="Arc1p_N_like"/>
    <property type="match status" value="1"/>
</dbReference>
<dbReference type="Gene3D" id="1.20.1050.10">
    <property type="match status" value="1"/>
</dbReference>
<dbReference type="PANTHER" id="PTHR44490:SF1">
    <property type="entry name" value="EUKARYOTIC TRANSLATION ELONGATION FACTOR 1 EPSILON-1"/>
    <property type="match status" value="1"/>
</dbReference>
<evidence type="ECO:0000313" key="3">
    <source>
        <dbReference type="Proteomes" id="UP000791440"/>
    </source>
</evidence>
<protein>
    <recommendedName>
        <fullName evidence="1">GST C-terminal domain-containing protein</fullName>
    </recommendedName>
</protein>
<proteinExistence type="predicted"/>
<dbReference type="InterPro" id="IPR010987">
    <property type="entry name" value="Glutathione-S-Trfase_C-like"/>
</dbReference>
<dbReference type="GO" id="GO:0005634">
    <property type="term" value="C:nucleus"/>
    <property type="evidence" value="ECO:0007669"/>
    <property type="project" value="TreeGrafter"/>
</dbReference>
<organism evidence="2 3">
    <name type="scientific">Manduca sexta</name>
    <name type="common">Tobacco hawkmoth</name>
    <name type="synonym">Tobacco hornworm</name>
    <dbReference type="NCBI Taxonomy" id="7130"/>
    <lineage>
        <taxon>Eukaryota</taxon>
        <taxon>Metazoa</taxon>
        <taxon>Ecdysozoa</taxon>
        <taxon>Arthropoda</taxon>
        <taxon>Hexapoda</taxon>
        <taxon>Insecta</taxon>
        <taxon>Pterygota</taxon>
        <taxon>Neoptera</taxon>
        <taxon>Endopterygota</taxon>
        <taxon>Lepidoptera</taxon>
        <taxon>Glossata</taxon>
        <taxon>Ditrysia</taxon>
        <taxon>Bombycoidea</taxon>
        <taxon>Sphingidae</taxon>
        <taxon>Sphinginae</taxon>
        <taxon>Sphingini</taxon>
        <taxon>Manduca</taxon>
    </lineage>
</organism>
<dbReference type="GO" id="GO:0005737">
    <property type="term" value="C:cytoplasm"/>
    <property type="evidence" value="ECO:0007669"/>
    <property type="project" value="TreeGrafter"/>
</dbReference>
<reference evidence="2" key="1">
    <citation type="journal article" date="2016" name="Insect Biochem. Mol. Biol.">
        <title>Multifaceted biological insights from a draft genome sequence of the tobacco hornworm moth, Manduca sexta.</title>
        <authorList>
            <person name="Kanost M.R."/>
            <person name="Arrese E.L."/>
            <person name="Cao X."/>
            <person name="Chen Y.R."/>
            <person name="Chellapilla S."/>
            <person name="Goldsmith M.R."/>
            <person name="Grosse-Wilde E."/>
            <person name="Heckel D.G."/>
            <person name="Herndon N."/>
            <person name="Jiang H."/>
            <person name="Papanicolaou A."/>
            <person name="Qu J."/>
            <person name="Soulages J.L."/>
            <person name="Vogel H."/>
            <person name="Walters J."/>
            <person name="Waterhouse R.M."/>
            <person name="Ahn S.J."/>
            <person name="Almeida F.C."/>
            <person name="An C."/>
            <person name="Aqrawi P."/>
            <person name="Bretschneider A."/>
            <person name="Bryant W.B."/>
            <person name="Bucks S."/>
            <person name="Chao H."/>
            <person name="Chevignon G."/>
            <person name="Christen J.M."/>
            <person name="Clarke D.F."/>
            <person name="Dittmer N.T."/>
            <person name="Ferguson L.C.F."/>
            <person name="Garavelou S."/>
            <person name="Gordon K.H.J."/>
            <person name="Gunaratna R.T."/>
            <person name="Han Y."/>
            <person name="Hauser F."/>
            <person name="He Y."/>
            <person name="Heidel-Fischer H."/>
            <person name="Hirsh A."/>
            <person name="Hu Y."/>
            <person name="Jiang H."/>
            <person name="Kalra D."/>
            <person name="Klinner C."/>
            <person name="Konig C."/>
            <person name="Kovar C."/>
            <person name="Kroll A.R."/>
            <person name="Kuwar S.S."/>
            <person name="Lee S.L."/>
            <person name="Lehman R."/>
            <person name="Li K."/>
            <person name="Li Z."/>
            <person name="Liang H."/>
            <person name="Lovelace S."/>
            <person name="Lu Z."/>
            <person name="Mansfield J.H."/>
            <person name="McCulloch K.J."/>
            <person name="Mathew T."/>
            <person name="Morton B."/>
            <person name="Muzny D.M."/>
            <person name="Neunemann D."/>
            <person name="Ongeri F."/>
            <person name="Pauchet Y."/>
            <person name="Pu L.L."/>
            <person name="Pyrousis I."/>
            <person name="Rao X.J."/>
            <person name="Redding A."/>
            <person name="Roesel C."/>
            <person name="Sanchez-Gracia A."/>
            <person name="Schaack S."/>
            <person name="Shukla A."/>
            <person name="Tetreau G."/>
            <person name="Wang Y."/>
            <person name="Xiong G.H."/>
            <person name="Traut W."/>
            <person name="Walsh T.K."/>
            <person name="Worley K.C."/>
            <person name="Wu D."/>
            <person name="Wu W."/>
            <person name="Wu Y.Q."/>
            <person name="Zhang X."/>
            <person name="Zou Z."/>
            <person name="Zucker H."/>
            <person name="Briscoe A.D."/>
            <person name="Burmester T."/>
            <person name="Clem R.J."/>
            <person name="Feyereisen R."/>
            <person name="Grimmelikhuijzen C.J.P."/>
            <person name="Hamodrakas S.J."/>
            <person name="Hansson B.S."/>
            <person name="Huguet E."/>
            <person name="Jermiin L.S."/>
            <person name="Lan Q."/>
            <person name="Lehman H.K."/>
            <person name="Lorenzen M."/>
            <person name="Merzendorfer H."/>
            <person name="Michalopoulos I."/>
            <person name="Morton D.B."/>
            <person name="Muthukrishnan S."/>
            <person name="Oakeshott J.G."/>
            <person name="Palmer W."/>
            <person name="Park Y."/>
            <person name="Passarelli A.L."/>
            <person name="Rozas J."/>
            <person name="Schwartz L.M."/>
            <person name="Smith W."/>
            <person name="Southgate A."/>
            <person name="Vilcinskas A."/>
            <person name="Vogt R."/>
            <person name="Wang P."/>
            <person name="Werren J."/>
            <person name="Yu X.Q."/>
            <person name="Zhou J.J."/>
            <person name="Brown S.J."/>
            <person name="Scherer S.E."/>
            <person name="Richards S."/>
            <person name="Blissard G.W."/>
        </authorList>
    </citation>
    <scope>NUCLEOTIDE SEQUENCE</scope>
</reference>
<accession>A0A922CZJ0</accession>
<dbReference type="GO" id="GO:0017101">
    <property type="term" value="C:aminoacyl-tRNA synthetase multienzyme complex"/>
    <property type="evidence" value="ECO:0007669"/>
    <property type="project" value="InterPro"/>
</dbReference>
<reference evidence="2" key="2">
    <citation type="submission" date="2020-12" db="EMBL/GenBank/DDBJ databases">
        <authorList>
            <person name="Kanost M."/>
        </authorList>
    </citation>
    <scope>NUCLEOTIDE SEQUENCE</scope>
</reference>
<dbReference type="InterPro" id="IPR036282">
    <property type="entry name" value="Glutathione-S-Trfase_C_sf"/>
</dbReference>
<evidence type="ECO:0000313" key="2">
    <source>
        <dbReference type="EMBL" id="KAG6465515.1"/>
    </source>
</evidence>
<dbReference type="AlphaFoldDB" id="A0A922CZJ0"/>
<dbReference type="GO" id="GO:0043517">
    <property type="term" value="P:positive regulation of DNA damage response, signal transduction by p53 class mediator"/>
    <property type="evidence" value="ECO:0007669"/>
    <property type="project" value="InterPro"/>
</dbReference>
<comment type="caution">
    <text evidence="2">The sequence shown here is derived from an EMBL/GenBank/DDBJ whole genome shotgun (WGS) entry which is preliminary data.</text>
</comment>
<dbReference type="OrthoDB" id="19141at2759"/>
<dbReference type="PROSITE" id="PS50405">
    <property type="entry name" value="GST_CTER"/>
    <property type="match status" value="1"/>
</dbReference>
<keyword evidence="3" id="KW-1185">Reference proteome</keyword>
<dbReference type="Proteomes" id="UP000791440">
    <property type="component" value="Unassembled WGS sequence"/>
</dbReference>
<evidence type="ECO:0000259" key="1">
    <source>
        <dbReference type="PROSITE" id="PS50405"/>
    </source>
</evidence>
<dbReference type="InterPro" id="IPR053836">
    <property type="entry name" value="Arc1-like_N"/>
</dbReference>
<sequence length="173" mass="19522">MSACNVDVVKLVGKYFNVPVGTICYNTDKVLTTILDKQNVEGFATIILRLAEKSGGKMSQEQRLLSYQWLEYIAMYANQAVSNPAFAKNFLQDINRALEKNTYLTGHYLTVTDVAAYYVLYPIIEHLTVSEREPFINTCRWLKHIQAQPKVCKTKPPLPLKTIALSVLAPAVH</sequence>
<gene>
    <name evidence="2" type="ORF">O3G_MSEX015200</name>
</gene>
<dbReference type="InterPro" id="IPR042450">
    <property type="entry name" value="EEF1E1"/>
</dbReference>
<dbReference type="SUPFAM" id="SSF47616">
    <property type="entry name" value="GST C-terminal domain-like"/>
    <property type="match status" value="1"/>
</dbReference>
<dbReference type="EMBL" id="JH669557">
    <property type="protein sequence ID" value="KAG6465515.1"/>
    <property type="molecule type" value="Genomic_DNA"/>
</dbReference>